<reference evidence="1" key="1">
    <citation type="submission" date="2021-01" db="EMBL/GenBank/DDBJ databases">
        <authorList>
            <person name="Sun Q."/>
        </authorList>
    </citation>
    <scope>NUCLEOTIDE SEQUENCE</scope>
    <source>
        <strain evidence="1">YIM B02566</strain>
    </source>
</reference>
<dbReference type="Proteomes" id="UP000616151">
    <property type="component" value="Unassembled WGS sequence"/>
</dbReference>
<organism evidence="1 2">
    <name type="scientific">Taklimakanibacter albus</name>
    <dbReference type="NCBI Taxonomy" id="2800327"/>
    <lineage>
        <taxon>Bacteria</taxon>
        <taxon>Pseudomonadati</taxon>
        <taxon>Pseudomonadota</taxon>
        <taxon>Alphaproteobacteria</taxon>
        <taxon>Hyphomicrobiales</taxon>
        <taxon>Aestuariivirgaceae</taxon>
        <taxon>Taklimakanibacter</taxon>
    </lineage>
</organism>
<dbReference type="EMBL" id="JAENHL010000008">
    <property type="protein sequence ID" value="MBK1869906.1"/>
    <property type="molecule type" value="Genomic_DNA"/>
</dbReference>
<name>A0ACC5RB42_9HYPH</name>
<evidence type="ECO:0000313" key="2">
    <source>
        <dbReference type="Proteomes" id="UP000616151"/>
    </source>
</evidence>
<evidence type="ECO:0000313" key="1">
    <source>
        <dbReference type="EMBL" id="MBK1869906.1"/>
    </source>
</evidence>
<accession>A0ACC5RB42</accession>
<comment type="caution">
    <text evidence="1">The sequence shown here is derived from an EMBL/GenBank/DDBJ whole genome shotgun (WGS) entry which is preliminary data.</text>
</comment>
<sequence length="300" mass="33087">MALKDKLIDSEADYTPAERKVIRVLLANYPVAGLATASRLAQQAEVSDPTVIRLATKLGFSGFIEMQQALLAELEAHMNSALTMLESRKPAVSAEGLYQSYAEATIATLKSSQSDILPADFNEAADLLINTKKRIYCIGGRFTGFLAAILHRHLVQLRPGAVWVNGSLADLAETVTDIGKQDLVVAFDLRRYQQDVVQFTRQAYERGARVILLTDKWKSPIASFATVTLTGPVDTISPFDTMVPTMVQLEALVTAFTGKLDKQVRPRLEEIEHYRRLNNVVLDMPAPAKSKPSKKQKAKS</sequence>
<protein>
    <submittedName>
        <fullName evidence="1">MurR/RpiR family transcriptional regulator</fullName>
    </submittedName>
</protein>
<keyword evidence="2" id="KW-1185">Reference proteome</keyword>
<gene>
    <name evidence="1" type="ORF">JHL16_26315</name>
</gene>
<proteinExistence type="predicted"/>